<dbReference type="GO" id="GO:0032993">
    <property type="term" value="C:protein-DNA complex"/>
    <property type="evidence" value="ECO:0007669"/>
    <property type="project" value="TreeGrafter"/>
</dbReference>
<dbReference type="PROSITE" id="PS51755">
    <property type="entry name" value="OMPR_PHOB"/>
    <property type="match status" value="1"/>
</dbReference>
<dbReference type="GO" id="GO:0000156">
    <property type="term" value="F:phosphorelay response regulator activity"/>
    <property type="evidence" value="ECO:0007669"/>
    <property type="project" value="TreeGrafter"/>
</dbReference>
<keyword evidence="5" id="KW-0804">Transcription</keyword>
<evidence type="ECO:0000313" key="11">
    <source>
        <dbReference type="Proteomes" id="UP000076083"/>
    </source>
</evidence>
<protein>
    <submittedName>
        <fullName evidence="10">DNA-binding response regulator</fullName>
    </submittedName>
</protein>
<evidence type="ECO:0000256" key="7">
    <source>
        <dbReference type="PROSITE-ProRule" id="PRU01091"/>
    </source>
</evidence>
<dbReference type="AlphaFoldDB" id="A0A165YNC1"/>
<accession>A0A165YNC1</accession>
<proteinExistence type="predicted"/>
<keyword evidence="1 6" id="KW-0597">Phosphoprotein</keyword>
<gene>
    <name evidence="10" type="ORF">TK06_01120</name>
</gene>
<dbReference type="Pfam" id="PF00486">
    <property type="entry name" value="Trans_reg_C"/>
    <property type="match status" value="1"/>
</dbReference>
<evidence type="ECO:0000256" key="4">
    <source>
        <dbReference type="ARBA" id="ARBA00023125"/>
    </source>
</evidence>
<dbReference type="SMART" id="SM00448">
    <property type="entry name" value="REC"/>
    <property type="match status" value="1"/>
</dbReference>
<sequence>MTHDSPILIVEDEPKLAALMRDYLIAAGYATQCLDNGLQVVPAVRASEPRLILLDLMLPGRDGLQVCQELRSFSAVPIIMITARVEEVDRLLGLDLGADDYICKPFSPREVVARVKAILRRSPRLLVTAPARLLIDEDRYQASLDGIALDLTPLELRLLSTLAQSPGRVFSRDQLLDRIYSDHRVVTDRTVDSHIRNLRRKLEQACPGEQPIESLYGVGYRFQLGES</sequence>
<evidence type="ECO:0000256" key="2">
    <source>
        <dbReference type="ARBA" id="ARBA00023012"/>
    </source>
</evidence>
<reference evidence="11" key="1">
    <citation type="submission" date="2016-04" db="EMBL/GenBank/DDBJ databases">
        <authorList>
            <person name="Ray J."/>
            <person name="Price M."/>
            <person name="Deutschbauer A."/>
        </authorList>
    </citation>
    <scope>NUCLEOTIDE SEQUENCE [LARGE SCALE GENOMIC DNA]</scope>
    <source>
        <strain evidence="11">FW300-N2E2</strain>
    </source>
</reference>
<dbReference type="Gene3D" id="3.40.50.2300">
    <property type="match status" value="1"/>
</dbReference>
<dbReference type="InterPro" id="IPR011006">
    <property type="entry name" value="CheY-like_superfamily"/>
</dbReference>
<dbReference type="InterPro" id="IPR039420">
    <property type="entry name" value="WalR-like"/>
</dbReference>
<dbReference type="InterPro" id="IPR001867">
    <property type="entry name" value="OmpR/PhoB-type_DNA-bd"/>
</dbReference>
<feature type="DNA-binding region" description="OmpR/PhoB-type" evidence="7">
    <location>
        <begin position="123"/>
        <end position="224"/>
    </location>
</feature>
<name>A0A165YNC1_PSEFL</name>
<dbReference type="SUPFAM" id="SSF52172">
    <property type="entry name" value="CheY-like"/>
    <property type="match status" value="1"/>
</dbReference>
<evidence type="ECO:0000256" key="5">
    <source>
        <dbReference type="ARBA" id="ARBA00023163"/>
    </source>
</evidence>
<organism evidence="10 11">
    <name type="scientific">Pseudomonas fluorescens</name>
    <dbReference type="NCBI Taxonomy" id="294"/>
    <lineage>
        <taxon>Bacteria</taxon>
        <taxon>Pseudomonadati</taxon>
        <taxon>Pseudomonadota</taxon>
        <taxon>Gammaproteobacteria</taxon>
        <taxon>Pseudomonadales</taxon>
        <taxon>Pseudomonadaceae</taxon>
        <taxon>Pseudomonas</taxon>
    </lineage>
</organism>
<dbReference type="GO" id="GO:0005829">
    <property type="term" value="C:cytosol"/>
    <property type="evidence" value="ECO:0007669"/>
    <property type="project" value="TreeGrafter"/>
</dbReference>
<keyword evidence="3" id="KW-0805">Transcription regulation</keyword>
<evidence type="ECO:0000256" key="1">
    <source>
        <dbReference type="ARBA" id="ARBA00022553"/>
    </source>
</evidence>
<keyword evidence="4 7" id="KW-0238">DNA-binding</keyword>
<dbReference type="InterPro" id="IPR016032">
    <property type="entry name" value="Sig_transdc_resp-reg_C-effctor"/>
</dbReference>
<reference evidence="10 11" key="2">
    <citation type="journal article" date="2018" name="Nature">
        <title>Mutant phenotypes for thousands of bacterial genes of unknown function.</title>
        <authorList>
            <person name="Price M.N."/>
            <person name="Wetmore K.M."/>
            <person name="Waters R.J."/>
            <person name="Callaghan M."/>
            <person name="Ray J."/>
            <person name="Liu H."/>
            <person name="Kuehl J.V."/>
            <person name="Melnyk R.A."/>
            <person name="Lamson J.S."/>
            <person name="Suh Y."/>
            <person name="Carlson H.K."/>
            <person name="Esquivel Z."/>
            <person name="Sadeeshkumar H."/>
            <person name="Chakraborty R."/>
            <person name="Zane G.M."/>
            <person name="Rubin B.E."/>
            <person name="Wall J.D."/>
            <person name="Visel A."/>
            <person name="Bristow J."/>
            <person name="Blow M.J."/>
            <person name="Arkin A.P."/>
            <person name="Deutschbauer A.M."/>
        </authorList>
    </citation>
    <scope>NUCLEOTIDE SEQUENCE [LARGE SCALE GENOMIC DNA]</scope>
    <source>
        <strain evidence="10 11">FW300-N2E2</strain>
    </source>
</reference>
<dbReference type="GO" id="GO:0006355">
    <property type="term" value="P:regulation of DNA-templated transcription"/>
    <property type="evidence" value="ECO:0007669"/>
    <property type="project" value="InterPro"/>
</dbReference>
<evidence type="ECO:0000256" key="3">
    <source>
        <dbReference type="ARBA" id="ARBA00023015"/>
    </source>
</evidence>
<dbReference type="RefSeq" id="WP_063320428.1">
    <property type="nucleotide sequence ID" value="NZ_CP015225.1"/>
</dbReference>
<dbReference type="SUPFAM" id="SSF46894">
    <property type="entry name" value="C-terminal effector domain of the bipartite response regulators"/>
    <property type="match status" value="1"/>
</dbReference>
<keyword evidence="2" id="KW-0902">Two-component regulatory system</keyword>
<evidence type="ECO:0000259" key="8">
    <source>
        <dbReference type="PROSITE" id="PS50110"/>
    </source>
</evidence>
<dbReference type="Pfam" id="PF00072">
    <property type="entry name" value="Response_reg"/>
    <property type="match status" value="1"/>
</dbReference>
<feature type="domain" description="Response regulatory" evidence="8">
    <location>
        <begin position="6"/>
        <end position="119"/>
    </location>
</feature>
<dbReference type="Proteomes" id="UP000076083">
    <property type="component" value="Chromosome"/>
</dbReference>
<dbReference type="SMART" id="SM00862">
    <property type="entry name" value="Trans_reg_C"/>
    <property type="match status" value="1"/>
</dbReference>
<evidence type="ECO:0000259" key="9">
    <source>
        <dbReference type="PROSITE" id="PS51755"/>
    </source>
</evidence>
<dbReference type="GO" id="GO:0000976">
    <property type="term" value="F:transcription cis-regulatory region binding"/>
    <property type="evidence" value="ECO:0007669"/>
    <property type="project" value="TreeGrafter"/>
</dbReference>
<dbReference type="InterPro" id="IPR036388">
    <property type="entry name" value="WH-like_DNA-bd_sf"/>
</dbReference>
<dbReference type="PROSITE" id="PS50110">
    <property type="entry name" value="RESPONSE_REGULATORY"/>
    <property type="match status" value="1"/>
</dbReference>
<evidence type="ECO:0000256" key="6">
    <source>
        <dbReference type="PROSITE-ProRule" id="PRU00169"/>
    </source>
</evidence>
<feature type="domain" description="OmpR/PhoB-type" evidence="9">
    <location>
        <begin position="123"/>
        <end position="224"/>
    </location>
</feature>
<dbReference type="EMBL" id="CP015225">
    <property type="protein sequence ID" value="AMZ69754.1"/>
    <property type="molecule type" value="Genomic_DNA"/>
</dbReference>
<dbReference type="PANTHER" id="PTHR48111:SF59">
    <property type="entry name" value="TRANSCRIPTIONAL REGULATORY PROTEIN BAER"/>
    <property type="match status" value="1"/>
</dbReference>
<dbReference type="InterPro" id="IPR001789">
    <property type="entry name" value="Sig_transdc_resp-reg_receiver"/>
</dbReference>
<feature type="modified residue" description="4-aspartylphosphate" evidence="6">
    <location>
        <position position="55"/>
    </location>
</feature>
<dbReference type="PANTHER" id="PTHR48111">
    <property type="entry name" value="REGULATOR OF RPOS"/>
    <property type="match status" value="1"/>
</dbReference>
<dbReference type="Gene3D" id="1.10.10.10">
    <property type="entry name" value="Winged helix-like DNA-binding domain superfamily/Winged helix DNA-binding domain"/>
    <property type="match status" value="1"/>
</dbReference>
<evidence type="ECO:0000313" key="10">
    <source>
        <dbReference type="EMBL" id="AMZ69754.1"/>
    </source>
</evidence>
<dbReference type="CDD" id="cd00383">
    <property type="entry name" value="trans_reg_C"/>
    <property type="match status" value="1"/>
</dbReference>
<dbReference type="FunFam" id="3.40.50.2300:FF:000001">
    <property type="entry name" value="DNA-binding response regulator PhoB"/>
    <property type="match status" value="1"/>
</dbReference>
<dbReference type="Gene3D" id="6.10.250.690">
    <property type="match status" value="1"/>
</dbReference>